<dbReference type="EMBL" id="WWNR01000004">
    <property type="protein sequence ID" value="MZQ89013.1"/>
    <property type="molecule type" value="Genomic_DNA"/>
</dbReference>
<reference evidence="1 2" key="1">
    <citation type="submission" date="2020-01" db="EMBL/GenBank/DDBJ databases">
        <title>Frigidibacter albus SP32T (=CGMCC 1.13995T).</title>
        <authorList>
            <person name="Liao X."/>
        </authorList>
    </citation>
    <scope>NUCLEOTIDE SEQUENCE [LARGE SCALE GENOMIC DNA]</scope>
    <source>
        <strain evidence="1 2">SP32</strain>
    </source>
</reference>
<dbReference type="OrthoDB" id="7599050at2"/>
<dbReference type="Proteomes" id="UP000477083">
    <property type="component" value="Unassembled WGS sequence"/>
</dbReference>
<evidence type="ECO:0000313" key="1">
    <source>
        <dbReference type="EMBL" id="MZQ89013.1"/>
    </source>
</evidence>
<evidence type="ECO:0000313" key="2">
    <source>
        <dbReference type="Proteomes" id="UP000477083"/>
    </source>
</evidence>
<name>A0A6L8VFJ1_9RHOB</name>
<dbReference type="SUPFAM" id="SSF52266">
    <property type="entry name" value="SGNH hydrolase"/>
    <property type="match status" value="1"/>
</dbReference>
<protein>
    <recommendedName>
        <fullName evidence="3">SGNH hydrolase-type esterase domain-containing protein</fullName>
    </recommendedName>
</protein>
<sequence length="276" mass="29703">MAGFIDFPLYDADNRTGYIPAANQSGSFLNSRDYAVNAEHMGTADPFIPGPGLDILLVGDSIVWGGNPYREPERLAPQLRAATGAQVWPISAGSWSLVNELNYLEDHPEVVAGSDRIVFVLNSGDFSSPSSWRDELYHPRGRPVSALYYYAQKYLLKPQAPPTPAELVVPAEDPFAKLATFLATCSCEADFWLYPTKAELEDSTGAPAVVDMGVDLTTRAGAAPERVHLVQDISGWDPDLYKDTIHPTPAGFGVLAQGIAATLPAEERAAALPAGE</sequence>
<organism evidence="1 2">
    <name type="scientific">Frigidibacter albus</name>
    <dbReference type="NCBI Taxonomy" id="1465486"/>
    <lineage>
        <taxon>Bacteria</taxon>
        <taxon>Pseudomonadati</taxon>
        <taxon>Pseudomonadota</taxon>
        <taxon>Alphaproteobacteria</taxon>
        <taxon>Rhodobacterales</taxon>
        <taxon>Paracoccaceae</taxon>
        <taxon>Frigidibacter</taxon>
    </lineage>
</organism>
<dbReference type="AlphaFoldDB" id="A0A6L8VFJ1"/>
<comment type="caution">
    <text evidence="1">The sequence shown here is derived from an EMBL/GenBank/DDBJ whole genome shotgun (WGS) entry which is preliminary data.</text>
</comment>
<evidence type="ECO:0008006" key="3">
    <source>
        <dbReference type="Google" id="ProtNLM"/>
    </source>
</evidence>
<proteinExistence type="predicted"/>
<dbReference type="RefSeq" id="WP_161345196.1">
    <property type="nucleotide sequence ID" value="NZ_BMGW01000004.1"/>
</dbReference>
<gene>
    <name evidence="1" type="ORF">GS660_07860</name>
</gene>
<accession>A0A6L8VFJ1</accession>
<keyword evidence="2" id="KW-1185">Reference proteome</keyword>